<evidence type="ECO:0000313" key="1">
    <source>
        <dbReference type="EMBL" id="AYW93953.1"/>
    </source>
</evidence>
<dbReference type="Proteomes" id="UP000268669">
    <property type="component" value="Chromosome"/>
</dbReference>
<organism evidence="1 2">
    <name type="scientific">Yersinia pseudotuberculosis</name>
    <dbReference type="NCBI Taxonomy" id="633"/>
    <lineage>
        <taxon>Bacteria</taxon>
        <taxon>Pseudomonadati</taxon>
        <taxon>Pseudomonadota</taxon>
        <taxon>Gammaproteobacteria</taxon>
        <taxon>Enterobacterales</taxon>
        <taxon>Yersiniaceae</taxon>
        <taxon>Yersinia</taxon>
    </lineage>
</organism>
<dbReference type="EMBL" id="CP033713">
    <property type="protein sequence ID" value="AYW93953.1"/>
    <property type="molecule type" value="Genomic_DNA"/>
</dbReference>
<evidence type="ECO:0000313" key="2">
    <source>
        <dbReference type="Proteomes" id="UP000268669"/>
    </source>
</evidence>
<proteinExistence type="predicted"/>
<sequence>MPVILHVACTLTAFVHPSHLPVVDLKINKLQGINAPHPRNSPYGQHKCCSNGVPINLPLSCHLPETRIILGIDRNKIGLSLFY</sequence>
<gene>
    <name evidence="1" type="ORF">EGX47_23230</name>
</gene>
<evidence type="ECO:0008006" key="3">
    <source>
        <dbReference type="Google" id="ProtNLM"/>
    </source>
</evidence>
<name>A0ABN5RBN6_YERPU</name>
<protein>
    <recommendedName>
        <fullName evidence="3">Secreted protein</fullName>
    </recommendedName>
</protein>
<reference evidence="1" key="1">
    <citation type="submission" date="2018-11" db="EMBL/GenBank/DDBJ databases">
        <title>FDA dAtabase for Regulatory Grade micrObial Sequences (FDA-ARGOS): Supporting development and validation of Infectious Disease Dx tests.</title>
        <authorList>
            <person name="Bliska J."/>
            <person name="Cleland M.-M."/>
            <person name="Tallon L."/>
            <person name="Sadzewicz L."/>
            <person name="Zhao X."/>
            <person name="Vavikolanu K."/>
            <person name="Mehta A."/>
            <person name="Aluvathingal J."/>
            <person name="Nadendla S."/>
            <person name="Yan Y."/>
            <person name="Sichtig H."/>
        </authorList>
    </citation>
    <scope>NUCLEOTIDE SEQUENCE [LARGE SCALE GENOMIC DNA]</scope>
    <source>
        <strain evidence="1">FDAARGOS_581</strain>
    </source>
</reference>
<keyword evidence="2" id="KW-1185">Reference proteome</keyword>
<accession>A0ABN5RBN6</accession>